<evidence type="ECO:0000313" key="1">
    <source>
        <dbReference type="EMBL" id="EPZ35958.1"/>
    </source>
</evidence>
<reference evidence="2" key="3">
    <citation type="submission" date="2018-08" db="EMBL/GenBank/DDBJ databases">
        <title>Leveraging single-cell genomics to expand the Fungal Tree of Life.</title>
        <authorList>
            <consortium name="DOE Joint Genome Institute"/>
            <person name="Ahrendt S.R."/>
            <person name="Quandt C.A."/>
            <person name="Ciobanu D."/>
            <person name="Clum A."/>
            <person name="Salamov A."/>
            <person name="Andreopoulos B."/>
            <person name="Cheng J.-F."/>
            <person name="Woyke T."/>
            <person name="Pelin A."/>
            <person name="Henrissat B."/>
            <person name="Reynolds N."/>
            <person name="Benny G.L."/>
            <person name="Smith M.E."/>
            <person name="James T.Y."/>
            <person name="Grigoriev I.V."/>
        </authorList>
    </citation>
    <scope>NUCLEOTIDE SEQUENCE</scope>
    <source>
        <strain evidence="2">CSF55</strain>
    </source>
</reference>
<organism evidence="1 3">
    <name type="scientific">Rozella allomycis (strain CSF55)</name>
    <dbReference type="NCBI Taxonomy" id="988480"/>
    <lineage>
        <taxon>Eukaryota</taxon>
        <taxon>Fungi</taxon>
        <taxon>Fungi incertae sedis</taxon>
        <taxon>Cryptomycota</taxon>
        <taxon>Cryptomycota incertae sedis</taxon>
        <taxon>Rozella</taxon>
    </lineage>
</organism>
<dbReference type="STRING" id="988480.A0A075B045"/>
<dbReference type="EMBL" id="ML004909">
    <property type="protein sequence ID" value="RKP22126.1"/>
    <property type="molecule type" value="Genomic_DNA"/>
</dbReference>
<evidence type="ECO:0000313" key="3">
    <source>
        <dbReference type="Proteomes" id="UP000030755"/>
    </source>
</evidence>
<proteinExistence type="predicted"/>
<dbReference type="HOGENOM" id="CLU_1384854_0_0_1"/>
<dbReference type="Proteomes" id="UP000030755">
    <property type="component" value="Unassembled WGS sequence"/>
</dbReference>
<reference evidence="4" key="2">
    <citation type="journal article" date="2018" name="Nat. Microbiol.">
        <title>Leveraging single-cell genomics to expand the fungal tree of life.</title>
        <authorList>
            <person name="Ahrendt S.R."/>
            <person name="Quandt C.A."/>
            <person name="Ciobanu D."/>
            <person name="Clum A."/>
            <person name="Salamov A."/>
            <person name="Andreopoulos B."/>
            <person name="Cheng J.F."/>
            <person name="Woyke T."/>
            <person name="Pelin A."/>
            <person name="Henrissat B."/>
            <person name="Reynolds N.K."/>
            <person name="Benny G.L."/>
            <person name="Smith M.E."/>
            <person name="James T.Y."/>
            <person name="Grigoriev I.V."/>
        </authorList>
    </citation>
    <scope>NUCLEOTIDE SEQUENCE [LARGE SCALE GENOMIC DNA]</scope>
    <source>
        <strain evidence="4">CSF55</strain>
    </source>
</reference>
<name>A0A075B045_ROZAC</name>
<protein>
    <submittedName>
        <fullName evidence="1">Uncharacterized protein</fullName>
    </submittedName>
</protein>
<evidence type="ECO:0000313" key="4">
    <source>
        <dbReference type="Proteomes" id="UP000281549"/>
    </source>
</evidence>
<dbReference type="PANTHER" id="PTHR32343">
    <property type="entry name" value="SERINE/ARGININE-RICH SPLICING FACTOR"/>
    <property type="match status" value="1"/>
</dbReference>
<dbReference type="OrthoDB" id="7763451at2759"/>
<gene>
    <name evidence="1" type="ORF">O9G_003873</name>
    <name evidence="2" type="ORF">ROZALSC1DRAFT_26509</name>
</gene>
<dbReference type="OMA" id="HSASICR"/>
<reference evidence="1 3" key="1">
    <citation type="journal article" date="2013" name="Curr. Biol.">
        <title>Shared signatures of parasitism and phylogenomics unite Cryptomycota and microsporidia.</title>
        <authorList>
            <person name="James T.Y."/>
            <person name="Pelin A."/>
            <person name="Bonen L."/>
            <person name="Ahrendt S."/>
            <person name="Sain D."/>
            <person name="Corradi N."/>
            <person name="Stajich J.E."/>
        </authorList>
    </citation>
    <scope>NUCLEOTIDE SEQUENCE [LARGE SCALE GENOMIC DNA]</scope>
    <source>
        <strain evidence="1">CSF55</strain>
        <strain evidence="1">CSF55</strain>
    </source>
</reference>
<accession>A0A075B045</accession>
<sequence>MILLKRSENNVTQEALIGFERPSAARTALMLSNAMIADHTIQVTPYDNGSLNLEKSEDIDSKQDAPKTSKTQQVMAEIYAAGYLLSNNVIKSAKTVDDKVGVSAKLKQVTEKAKVGIESLDEKLHIKEKAKEGYNSFQKTASDFDHRLKVTETVEKAMNSEPAKKISGFFSTLAQTVYENVNVVKDEGMKIVSEKGI</sequence>
<dbReference type="AlphaFoldDB" id="A0A075B045"/>
<keyword evidence="3" id="KW-1185">Reference proteome</keyword>
<dbReference type="EMBL" id="KE560700">
    <property type="protein sequence ID" value="EPZ35958.1"/>
    <property type="molecule type" value="Genomic_DNA"/>
</dbReference>
<dbReference type="Proteomes" id="UP000281549">
    <property type="component" value="Unassembled WGS sequence"/>
</dbReference>
<dbReference type="PANTHER" id="PTHR32343:SF10">
    <property type="entry name" value="RNA-BINDING REGION RNP-1 DOMAIN-CONTAINING PROTEIN"/>
    <property type="match status" value="1"/>
</dbReference>
<evidence type="ECO:0000313" key="2">
    <source>
        <dbReference type="EMBL" id="RKP22126.1"/>
    </source>
</evidence>